<dbReference type="AlphaFoldDB" id="A0AAV1DG83"/>
<dbReference type="Proteomes" id="UP001161247">
    <property type="component" value="Chromosome 5"/>
</dbReference>
<organism evidence="1 2">
    <name type="scientific">Oldenlandia corymbosa var. corymbosa</name>
    <dbReference type="NCBI Taxonomy" id="529605"/>
    <lineage>
        <taxon>Eukaryota</taxon>
        <taxon>Viridiplantae</taxon>
        <taxon>Streptophyta</taxon>
        <taxon>Embryophyta</taxon>
        <taxon>Tracheophyta</taxon>
        <taxon>Spermatophyta</taxon>
        <taxon>Magnoliopsida</taxon>
        <taxon>eudicotyledons</taxon>
        <taxon>Gunneridae</taxon>
        <taxon>Pentapetalae</taxon>
        <taxon>asterids</taxon>
        <taxon>lamiids</taxon>
        <taxon>Gentianales</taxon>
        <taxon>Rubiaceae</taxon>
        <taxon>Rubioideae</taxon>
        <taxon>Spermacoceae</taxon>
        <taxon>Hedyotis-Oldenlandia complex</taxon>
        <taxon>Oldenlandia</taxon>
    </lineage>
</organism>
<proteinExistence type="predicted"/>
<evidence type="ECO:0000313" key="1">
    <source>
        <dbReference type="EMBL" id="CAI9105928.1"/>
    </source>
</evidence>
<gene>
    <name evidence="1" type="ORF">OLC1_LOCUS14525</name>
</gene>
<protein>
    <submittedName>
        <fullName evidence="1">OLC1v1004965C1</fullName>
    </submittedName>
</protein>
<name>A0AAV1DG83_OLDCO</name>
<evidence type="ECO:0000313" key="2">
    <source>
        <dbReference type="Proteomes" id="UP001161247"/>
    </source>
</evidence>
<sequence>MDQITPMTPEITHQRFLAIEHHMAAQEEQFGNAIQRMSKQYMNSRNVSARGSTIEGNDTATGAAHVEVTSGHGLSSWYYPLVSSQPAFISPSGNFTFDGRQLPPLSAQYSGPIMMLRIPWGQQVPYQNYHVASPETQHLGVVTKNDVARNAQTTNQGQWQNTTFQIPPPVQTQQGPTMVPPQVIAQEDVPRITHGPQGTLGPFLQGPIGAGTNQGPTFENPERAGQNVQGSNDRLFIMYQDRAAPPVSIGATMTTNLADAHIPQGSIVVIANPKIAAGHPYGNHNGANVNLHNPQQQRFFSQRAGHHLVDLCNEFRQEPDATANVIQQQDFEVGVEQTLNAEEIFSRMVEDRVRKELGTEISEVPEKPYPDFVEWKPLPRNFGRG</sequence>
<dbReference type="EMBL" id="OX459122">
    <property type="protein sequence ID" value="CAI9105928.1"/>
    <property type="molecule type" value="Genomic_DNA"/>
</dbReference>
<accession>A0AAV1DG83</accession>
<keyword evidence="2" id="KW-1185">Reference proteome</keyword>
<reference evidence="1" key="1">
    <citation type="submission" date="2023-03" db="EMBL/GenBank/DDBJ databases">
        <authorList>
            <person name="Julca I."/>
        </authorList>
    </citation>
    <scope>NUCLEOTIDE SEQUENCE</scope>
</reference>